<reference evidence="6 7" key="1">
    <citation type="journal article" date="2013" name="Nature">
        <title>Anaerobic oxidation of methane coupled to nitrate reduction in a novel archaeal lineage.</title>
        <authorList>
            <person name="Haroon M.F."/>
            <person name="Hu S."/>
            <person name="Shi Y."/>
            <person name="Imelfort M."/>
            <person name="Keller J."/>
            <person name="Hugenholtz P."/>
            <person name="Yuan Z."/>
            <person name="Tyson G.W."/>
        </authorList>
    </citation>
    <scope>NUCLEOTIDE SEQUENCE [LARGE SCALE GENOMIC DNA]</scope>
    <source>
        <strain evidence="6 7">ANME-2d</strain>
    </source>
</reference>
<organism evidence="6 7">
    <name type="scientific">Candidatus Methanoperedens nitratireducens</name>
    <dbReference type="NCBI Taxonomy" id="1392998"/>
    <lineage>
        <taxon>Archaea</taxon>
        <taxon>Methanobacteriati</taxon>
        <taxon>Methanobacteriota</taxon>
        <taxon>Stenosarchaea group</taxon>
        <taxon>Methanomicrobia</taxon>
        <taxon>Methanosarcinales</taxon>
        <taxon>ANME-2 cluster</taxon>
        <taxon>Candidatus Methanoperedentaceae</taxon>
        <taxon>Candidatus Methanoperedens</taxon>
    </lineage>
</organism>
<keyword evidence="3 4" id="KW-0804">Transcription</keyword>
<feature type="domain" description="Phosphoribosyltransferase" evidence="5">
    <location>
        <begin position="58"/>
        <end position="185"/>
    </location>
</feature>
<dbReference type="InterPro" id="IPR022854">
    <property type="entry name" value="GfcR-like"/>
</dbReference>
<dbReference type="InterPro" id="IPR000836">
    <property type="entry name" value="PRTase_dom"/>
</dbReference>
<dbReference type="GO" id="GO:0006222">
    <property type="term" value="P:UMP biosynthetic process"/>
    <property type="evidence" value="ECO:0007669"/>
    <property type="project" value="TreeGrafter"/>
</dbReference>
<dbReference type="RefSeq" id="WP_048091251.1">
    <property type="nucleotide sequence ID" value="NZ_JMIY01000005.1"/>
</dbReference>
<keyword evidence="2 4" id="KW-0238">DNA-binding</keyword>
<keyword evidence="7" id="KW-1185">Reference proteome</keyword>
<dbReference type="InterPro" id="IPR029057">
    <property type="entry name" value="PRTase-like"/>
</dbReference>
<dbReference type="Gene3D" id="3.40.50.2020">
    <property type="match status" value="1"/>
</dbReference>
<evidence type="ECO:0000256" key="3">
    <source>
        <dbReference type="ARBA" id="ARBA00023163"/>
    </source>
</evidence>
<evidence type="ECO:0000256" key="2">
    <source>
        <dbReference type="ARBA" id="ARBA00023125"/>
    </source>
</evidence>
<dbReference type="PANTHER" id="PTHR19278">
    <property type="entry name" value="OROTATE PHOSPHORIBOSYLTRANSFERASE"/>
    <property type="match status" value="1"/>
</dbReference>
<proteinExistence type="inferred from homology"/>
<comment type="caution">
    <text evidence="6">The sequence shown here is derived from an EMBL/GenBank/DDBJ whole genome shotgun (WGS) entry which is preliminary data.</text>
</comment>
<keyword evidence="6" id="KW-0328">Glycosyltransferase</keyword>
<comment type="similarity">
    <text evidence="4">Belongs to the purine/pyrimidine phosphoribosyltransferase family. GfcR subfamily.</text>
</comment>
<comment type="domain">
    <text evidence="4">Contains an N-terminal DNA-binding winged helix-turn-helix domain and a C-terminal regulatory domain (or effector binding domain) resembling phosphoribosyltransferase (PRT) domain.</text>
</comment>
<evidence type="ECO:0000256" key="1">
    <source>
        <dbReference type="ARBA" id="ARBA00023015"/>
    </source>
</evidence>
<gene>
    <name evidence="4" type="primary">gfcR</name>
    <name evidence="6" type="ORF">ANME2D_02078</name>
</gene>
<keyword evidence="6" id="KW-0808">Transferase</keyword>
<name>A0A062UWH1_9EURY</name>
<dbReference type="EMBL" id="JMIY01000005">
    <property type="protein sequence ID" value="KCZ71351.1"/>
    <property type="molecule type" value="Genomic_DNA"/>
</dbReference>
<dbReference type="GO" id="GO:0004588">
    <property type="term" value="F:orotate phosphoribosyltransferase activity"/>
    <property type="evidence" value="ECO:0007669"/>
    <property type="project" value="TreeGrafter"/>
</dbReference>
<dbReference type="Proteomes" id="UP000027153">
    <property type="component" value="Unassembled WGS sequence"/>
</dbReference>
<dbReference type="AlphaFoldDB" id="A0A062UWH1"/>
<evidence type="ECO:0000313" key="6">
    <source>
        <dbReference type="EMBL" id="KCZ71351.1"/>
    </source>
</evidence>
<dbReference type="HAMAP" id="MF_01214">
    <property type="entry name" value="GfcR"/>
    <property type="match status" value="1"/>
</dbReference>
<dbReference type="NCBIfam" id="NF002620">
    <property type="entry name" value="PRK02277.1"/>
    <property type="match status" value="1"/>
</dbReference>
<dbReference type="CDD" id="cd06223">
    <property type="entry name" value="PRTases_typeI"/>
    <property type="match status" value="1"/>
</dbReference>
<protein>
    <recommendedName>
        <fullName evidence="4">Transcriptional regulator GfcR</fullName>
    </recommendedName>
</protein>
<evidence type="ECO:0000313" key="7">
    <source>
        <dbReference type="Proteomes" id="UP000027153"/>
    </source>
</evidence>
<keyword evidence="1 4" id="KW-0805">Transcription regulation</keyword>
<sequence length="208" mass="22605">MKTIDELTQKAVELQTGGLSTGQIADELNISRETATWLLVHAKKRDTTQAPKDIYIDWSNIGRSSNRQRLIAGALADMIFECLDRVGQGVDVVVGVALSGIPLANLVADELGCEFSTYHPNKQHWEPESKEIRGTISQNFAQVEGKNCVLIDDVVTSGATLTEAVTVLEGMKAKPVAIAVLIDKKGIDDIQGVPVNALLRVTRVDRIE</sequence>
<dbReference type="GO" id="GO:0010468">
    <property type="term" value="P:regulation of gene expression"/>
    <property type="evidence" value="ECO:0007669"/>
    <property type="project" value="UniProtKB-UniRule"/>
</dbReference>
<dbReference type="GO" id="GO:0003677">
    <property type="term" value="F:DNA binding"/>
    <property type="evidence" value="ECO:0007669"/>
    <property type="project" value="UniProtKB-UniRule"/>
</dbReference>
<evidence type="ECO:0000256" key="4">
    <source>
        <dbReference type="HAMAP-Rule" id="MF_01214"/>
    </source>
</evidence>
<dbReference type="SUPFAM" id="SSF53271">
    <property type="entry name" value="PRTase-like"/>
    <property type="match status" value="1"/>
</dbReference>
<dbReference type="PANTHER" id="PTHR19278:SF41">
    <property type="entry name" value="PYRE-LIKE PROTEIN"/>
    <property type="match status" value="1"/>
</dbReference>
<dbReference type="OrthoDB" id="68893at2157"/>
<evidence type="ECO:0000259" key="5">
    <source>
        <dbReference type="Pfam" id="PF00156"/>
    </source>
</evidence>
<dbReference type="GO" id="GO:0019856">
    <property type="term" value="P:pyrimidine nucleobase biosynthetic process"/>
    <property type="evidence" value="ECO:0007669"/>
    <property type="project" value="TreeGrafter"/>
</dbReference>
<dbReference type="Pfam" id="PF00156">
    <property type="entry name" value="Pribosyltran"/>
    <property type="match status" value="1"/>
</dbReference>
<accession>A0A062UWH1</accession>